<proteinExistence type="predicted"/>
<sequence length="154" mass="17360">MNGLQEWAMTICITLAGAALFSMLAPNSGMKKVATFSINLFLLTSLISPIITSPPEFNFSVISEQPEENEELNQLIDQHVDRQAEIMLEQNCKQLFEENGTKIDQIKISINRTEEIPSVEVSVWADSSLQSKRMEMEQLIQNQLGVVPQIIYTD</sequence>
<keyword evidence="1" id="KW-0812">Transmembrane</keyword>
<dbReference type="EMBL" id="JACOQK010000001">
    <property type="protein sequence ID" value="MBC5786577.1"/>
    <property type="molecule type" value="Genomic_DNA"/>
</dbReference>
<dbReference type="RefSeq" id="WP_186995864.1">
    <property type="nucleotide sequence ID" value="NZ_JACOQK010000001.1"/>
</dbReference>
<dbReference type="Proteomes" id="UP000649151">
    <property type="component" value="Unassembled WGS sequence"/>
</dbReference>
<evidence type="ECO:0000313" key="2">
    <source>
        <dbReference type="EMBL" id="MBC5786577.1"/>
    </source>
</evidence>
<keyword evidence="1" id="KW-1133">Transmembrane helix</keyword>
<reference evidence="2 3" key="1">
    <citation type="submission" date="2020-08" db="EMBL/GenBank/DDBJ databases">
        <title>Genome public.</title>
        <authorList>
            <person name="Liu C."/>
            <person name="Sun Q."/>
        </authorList>
    </citation>
    <scope>NUCLEOTIDE SEQUENCE [LARGE SCALE GENOMIC DNA]</scope>
    <source>
        <strain evidence="2 3">NSJ-27</strain>
    </source>
</reference>
<evidence type="ECO:0000256" key="1">
    <source>
        <dbReference type="SAM" id="Phobius"/>
    </source>
</evidence>
<evidence type="ECO:0000313" key="3">
    <source>
        <dbReference type="Proteomes" id="UP000649151"/>
    </source>
</evidence>
<keyword evidence="3" id="KW-1185">Reference proteome</keyword>
<name>A0ABR7IN77_9CLOT</name>
<feature type="transmembrane region" description="Helical" evidence="1">
    <location>
        <begin position="33"/>
        <end position="51"/>
    </location>
</feature>
<gene>
    <name evidence="2" type="ORF">H8Z77_00860</name>
</gene>
<organism evidence="2 3">
    <name type="scientific">Clostridium facile</name>
    <dbReference type="NCBI Taxonomy" id="2763035"/>
    <lineage>
        <taxon>Bacteria</taxon>
        <taxon>Bacillati</taxon>
        <taxon>Bacillota</taxon>
        <taxon>Clostridia</taxon>
        <taxon>Eubacteriales</taxon>
        <taxon>Clostridiaceae</taxon>
        <taxon>Clostridium</taxon>
    </lineage>
</organism>
<protein>
    <submittedName>
        <fullName evidence="2">Stage III sporulation protein AF</fullName>
    </submittedName>
</protein>
<comment type="caution">
    <text evidence="2">The sequence shown here is derived from an EMBL/GenBank/DDBJ whole genome shotgun (WGS) entry which is preliminary data.</text>
</comment>
<accession>A0ABR7IN77</accession>
<keyword evidence="1" id="KW-0472">Membrane</keyword>
<feature type="transmembrane region" description="Helical" evidence="1">
    <location>
        <begin position="6"/>
        <end position="26"/>
    </location>
</feature>